<name>A0A0P6X0Q3_9CHLR</name>
<dbReference type="InterPro" id="IPR027417">
    <property type="entry name" value="P-loop_NTPase"/>
</dbReference>
<reference evidence="5 6" key="1">
    <citation type="submission" date="2015-07" db="EMBL/GenBank/DDBJ databases">
        <title>Draft genome of Bellilinea caldifistulae DSM 17877.</title>
        <authorList>
            <person name="Hemp J."/>
            <person name="Ward L.M."/>
            <person name="Pace L.A."/>
            <person name="Fischer W.W."/>
        </authorList>
    </citation>
    <scope>NUCLEOTIDE SEQUENCE [LARGE SCALE GENOMIC DNA]</scope>
    <source>
        <strain evidence="5 6">GOMI-1</strain>
    </source>
</reference>
<dbReference type="CDD" id="cd00009">
    <property type="entry name" value="AAA"/>
    <property type="match status" value="1"/>
</dbReference>
<sequence length="506" mass="55447">MLARIYSCSIIGLETAIVEVEVDTGQGLPAMIIVGLPDTAVQESRERVQMAIKNAGMIYPRKRITVNLAPASVKKEGPAYDLPIALAVLVATEQIPQAAFSNSLVVGELSLDGGVRHVRGILPMAAAARQLGFTRMFVPEADAAEAALIPDLEIIPVRTILDLISHVKGENPISPYPQVEISEIQVEVQTDFQEIKGQEHAKRALEIAAAGGHNVLMSGPPGTGKTLLARALPAILPRMTIDEALDVTRIYSIADKLPRDVPLVRSRPFRAPHHTISHAGLVGGGNTPHPGEISLAHRGVLFLDELPEFGMRVLEVLRQPLEDKIVTISRAQGSLTFPANFQLVAAMNPCPCGNYGDPVKACTCSPSTITKYQKRISGPLLDRIDIFIEVPRIDYEKLSDKRQGEPSEVVRNRVEAARQIQRERFKEDGLSCNADMRPAEIRKYCILDETGTNLMRTAMQQFQLSARAYHRILKLARTIADLAGSPNIQTAHLAEALQYRHRNLLN</sequence>
<dbReference type="InterPro" id="IPR020568">
    <property type="entry name" value="Ribosomal_Su5_D2-typ_SF"/>
</dbReference>
<evidence type="ECO:0000313" key="6">
    <source>
        <dbReference type="Proteomes" id="UP000050514"/>
    </source>
</evidence>
<protein>
    <submittedName>
        <fullName evidence="5">Magnesium chelatase</fullName>
    </submittedName>
</protein>
<evidence type="ECO:0000259" key="4">
    <source>
        <dbReference type="SMART" id="SM00382"/>
    </source>
</evidence>
<dbReference type="Pfam" id="PF13541">
    <property type="entry name" value="ChlI"/>
    <property type="match status" value="1"/>
</dbReference>
<dbReference type="GO" id="GO:0005524">
    <property type="term" value="F:ATP binding"/>
    <property type="evidence" value="ECO:0007669"/>
    <property type="project" value="UniProtKB-KW"/>
</dbReference>
<dbReference type="InterPro" id="IPR045006">
    <property type="entry name" value="CHLI-like"/>
</dbReference>
<evidence type="ECO:0000313" key="5">
    <source>
        <dbReference type="EMBL" id="KPL75821.1"/>
    </source>
</evidence>
<dbReference type="RefSeq" id="WP_061918108.1">
    <property type="nucleotide sequence ID" value="NZ_DF967971.1"/>
</dbReference>
<organism evidence="5 6">
    <name type="scientific">Bellilinea caldifistulae</name>
    <dbReference type="NCBI Taxonomy" id="360411"/>
    <lineage>
        <taxon>Bacteria</taxon>
        <taxon>Bacillati</taxon>
        <taxon>Chloroflexota</taxon>
        <taxon>Anaerolineae</taxon>
        <taxon>Anaerolineales</taxon>
        <taxon>Anaerolineaceae</taxon>
        <taxon>Bellilinea</taxon>
    </lineage>
</organism>
<dbReference type="InterPro" id="IPR003593">
    <property type="entry name" value="AAA+_ATPase"/>
</dbReference>
<dbReference type="PRINTS" id="PR01657">
    <property type="entry name" value="MCMFAMILY"/>
</dbReference>
<dbReference type="SUPFAM" id="SSF54211">
    <property type="entry name" value="Ribosomal protein S5 domain 2-like"/>
    <property type="match status" value="1"/>
</dbReference>
<dbReference type="Pfam" id="PF13335">
    <property type="entry name" value="Mg_chelatase_C"/>
    <property type="match status" value="1"/>
</dbReference>
<dbReference type="InterPro" id="IPR025158">
    <property type="entry name" value="Mg_chelat-rel_C"/>
</dbReference>
<dbReference type="AlphaFoldDB" id="A0A0P6X0Q3"/>
<gene>
    <name evidence="5" type="ORF">AC812_07510</name>
</gene>
<dbReference type="PANTHER" id="PTHR32039:SF7">
    <property type="entry name" value="COMPETENCE PROTEIN COMM"/>
    <property type="match status" value="1"/>
</dbReference>
<dbReference type="InterPro" id="IPR000523">
    <property type="entry name" value="Mg_chelatse_chII-like_cat_dom"/>
</dbReference>
<evidence type="ECO:0000256" key="3">
    <source>
        <dbReference type="ARBA" id="ARBA00022840"/>
    </source>
</evidence>
<dbReference type="Gene3D" id="3.30.230.10">
    <property type="match status" value="1"/>
</dbReference>
<dbReference type="InterPro" id="IPR004482">
    <property type="entry name" value="Mg_chelat-rel"/>
</dbReference>
<dbReference type="InterPro" id="IPR014721">
    <property type="entry name" value="Ribsml_uS5_D2-typ_fold_subgr"/>
</dbReference>
<dbReference type="EMBL" id="LGHJ01000013">
    <property type="protein sequence ID" value="KPL75821.1"/>
    <property type="molecule type" value="Genomic_DNA"/>
</dbReference>
<accession>A0A0P6X0Q3</accession>
<dbReference type="PATRIC" id="fig|360411.5.peg.3068"/>
<feature type="domain" description="AAA+ ATPase" evidence="4">
    <location>
        <begin position="211"/>
        <end position="394"/>
    </location>
</feature>
<dbReference type="InterPro" id="IPR001208">
    <property type="entry name" value="MCM_dom"/>
</dbReference>
<dbReference type="Proteomes" id="UP000050514">
    <property type="component" value="Unassembled WGS sequence"/>
</dbReference>
<dbReference type="OrthoDB" id="9813147at2"/>
<dbReference type="PANTHER" id="PTHR32039">
    <property type="entry name" value="MAGNESIUM-CHELATASE SUBUNIT CHLI"/>
    <property type="match status" value="1"/>
</dbReference>
<proteinExistence type="inferred from homology"/>
<keyword evidence="3" id="KW-0067">ATP-binding</keyword>
<dbReference type="NCBIfam" id="TIGR00368">
    <property type="entry name" value="YifB family Mg chelatase-like AAA ATPase"/>
    <property type="match status" value="1"/>
</dbReference>
<dbReference type="Gene3D" id="3.40.50.300">
    <property type="entry name" value="P-loop containing nucleotide triphosphate hydrolases"/>
    <property type="match status" value="1"/>
</dbReference>
<dbReference type="STRING" id="360411.AC812_07510"/>
<keyword evidence="2" id="KW-0547">Nucleotide-binding</keyword>
<dbReference type="Pfam" id="PF01078">
    <property type="entry name" value="Mg_chelatase"/>
    <property type="match status" value="1"/>
</dbReference>
<comment type="similarity">
    <text evidence="1">Belongs to the Mg-chelatase subunits D/I family. ComM subfamily.</text>
</comment>
<evidence type="ECO:0000256" key="2">
    <source>
        <dbReference type="ARBA" id="ARBA00022741"/>
    </source>
</evidence>
<evidence type="ECO:0000256" key="1">
    <source>
        <dbReference type="ARBA" id="ARBA00006354"/>
    </source>
</evidence>
<dbReference type="SMART" id="SM00382">
    <property type="entry name" value="AAA"/>
    <property type="match status" value="1"/>
</dbReference>
<keyword evidence="6" id="KW-1185">Reference proteome</keyword>
<dbReference type="SUPFAM" id="SSF52540">
    <property type="entry name" value="P-loop containing nucleoside triphosphate hydrolases"/>
    <property type="match status" value="1"/>
</dbReference>
<dbReference type="GO" id="GO:0003677">
    <property type="term" value="F:DNA binding"/>
    <property type="evidence" value="ECO:0007669"/>
    <property type="project" value="InterPro"/>
</dbReference>
<comment type="caution">
    <text evidence="5">The sequence shown here is derived from an EMBL/GenBank/DDBJ whole genome shotgun (WGS) entry which is preliminary data.</text>
</comment>